<keyword evidence="2" id="KW-0472">Membrane</keyword>
<evidence type="ECO:0000313" key="3">
    <source>
        <dbReference type="EMBL" id="GFP81826.1"/>
    </source>
</evidence>
<protein>
    <submittedName>
        <fullName evidence="3">Uncharacterized protein</fullName>
    </submittedName>
</protein>
<evidence type="ECO:0000313" key="4">
    <source>
        <dbReference type="Proteomes" id="UP000653305"/>
    </source>
</evidence>
<organism evidence="3 4">
    <name type="scientific">Phtheirospermum japonicum</name>
    <dbReference type="NCBI Taxonomy" id="374723"/>
    <lineage>
        <taxon>Eukaryota</taxon>
        <taxon>Viridiplantae</taxon>
        <taxon>Streptophyta</taxon>
        <taxon>Embryophyta</taxon>
        <taxon>Tracheophyta</taxon>
        <taxon>Spermatophyta</taxon>
        <taxon>Magnoliopsida</taxon>
        <taxon>eudicotyledons</taxon>
        <taxon>Gunneridae</taxon>
        <taxon>Pentapetalae</taxon>
        <taxon>asterids</taxon>
        <taxon>lamiids</taxon>
        <taxon>Lamiales</taxon>
        <taxon>Orobanchaceae</taxon>
        <taxon>Orobanchaceae incertae sedis</taxon>
        <taxon>Phtheirospermum</taxon>
    </lineage>
</organism>
<feature type="compositionally biased region" description="Basic and acidic residues" evidence="1">
    <location>
        <begin position="77"/>
        <end position="90"/>
    </location>
</feature>
<sequence>MYANMCGFYLLALPLGVVLAFKMGMGLGGLLVGFLGGVVACLAIILVFVARINWEDEVDKAQILTSCDHEQNEDDEDNRRKEKPLDVVAL</sequence>
<evidence type="ECO:0000256" key="1">
    <source>
        <dbReference type="SAM" id="MobiDB-lite"/>
    </source>
</evidence>
<accession>A0A830B4M5</accession>
<proteinExistence type="predicted"/>
<keyword evidence="4" id="KW-1185">Reference proteome</keyword>
<name>A0A830B4M5_9LAMI</name>
<evidence type="ECO:0000256" key="2">
    <source>
        <dbReference type="SAM" id="Phobius"/>
    </source>
</evidence>
<gene>
    <name evidence="3" type="ORF">PHJA_000325900</name>
</gene>
<keyword evidence="2" id="KW-1133">Transmembrane helix</keyword>
<dbReference type="AlphaFoldDB" id="A0A830B4M5"/>
<feature type="transmembrane region" description="Helical" evidence="2">
    <location>
        <begin position="30"/>
        <end position="50"/>
    </location>
</feature>
<keyword evidence="2" id="KW-0812">Transmembrane</keyword>
<dbReference type="EMBL" id="BMAC01000034">
    <property type="protein sequence ID" value="GFP81826.1"/>
    <property type="molecule type" value="Genomic_DNA"/>
</dbReference>
<reference evidence="3" key="1">
    <citation type="submission" date="2020-07" db="EMBL/GenBank/DDBJ databases">
        <title>Ethylene signaling mediates host invasion by parasitic plants.</title>
        <authorList>
            <person name="Yoshida S."/>
        </authorList>
    </citation>
    <scope>NUCLEOTIDE SEQUENCE</scope>
    <source>
        <strain evidence="3">Okayama</strain>
    </source>
</reference>
<feature type="region of interest" description="Disordered" evidence="1">
    <location>
        <begin position="69"/>
        <end position="90"/>
    </location>
</feature>
<dbReference type="Proteomes" id="UP000653305">
    <property type="component" value="Unassembled WGS sequence"/>
</dbReference>
<dbReference type="OrthoDB" id="2126698at2759"/>
<comment type="caution">
    <text evidence="3">The sequence shown here is derived from an EMBL/GenBank/DDBJ whole genome shotgun (WGS) entry which is preliminary data.</text>
</comment>